<organism evidence="2 3">
    <name type="scientific">Pseudovibrio ascidiaceicola</name>
    <dbReference type="NCBI Taxonomy" id="285279"/>
    <lineage>
        <taxon>Bacteria</taxon>
        <taxon>Pseudomonadati</taxon>
        <taxon>Pseudomonadota</taxon>
        <taxon>Alphaproteobacteria</taxon>
        <taxon>Hyphomicrobiales</taxon>
        <taxon>Stappiaceae</taxon>
        <taxon>Pseudovibrio</taxon>
    </lineage>
</organism>
<proteinExistence type="predicted"/>
<gene>
    <name evidence="2" type="ORF">SAMN04488518_12136</name>
</gene>
<dbReference type="EMBL" id="FOSK01000021">
    <property type="protein sequence ID" value="SFL20092.1"/>
    <property type="molecule type" value="Genomic_DNA"/>
</dbReference>
<evidence type="ECO:0000313" key="3">
    <source>
        <dbReference type="Proteomes" id="UP000199598"/>
    </source>
</evidence>
<dbReference type="Pfam" id="PF01261">
    <property type="entry name" value="AP_endonuc_2"/>
    <property type="match status" value="1"/>
</dbReference>
<dbReference type="PANTHER" id="PTHR12110">
    <property type="entry name" value="HYDROXYPYRUVATE ISOMERASE"/>
    <property type="match status" value="1"/>
</dbReference>
<dbReference type="PANTHER" id="PTHR12110:SF41">
    <property type="entry name" value="INOSOSE DEHYDRATASE"/>
    <property type="match status" value="1"/>
</dbReference>
<dbReference type="GO" id="GO:0016853">
    <property type="term" value="F:isomerase activity"/>
    <property type="evidence" value="ECO:0007669"/>
    <property type="project" value="UniProtKB-KW"/>
</dbReference>
<name>A0A1I4FQI6_9HYPH</name>
<dbReference type="Gene3D" id="3.20.20.150">
    <property type="entry name" value="Divalent-metal-dependent TIM barrel enzymes"/>
    <property type="match status" value="1"/>
</dbReference>
<reference evidence="2 3" key="1">
    <citation type="submission" date="2016-10" db="EMBL/GenBank/DDBJ databases">
        <authorList>
            <person name="Varghese N."/>
            <person name="Submissions S."/>
        </authorList>
    </citation>
    <scope>NUCLEOTIDE SEQUENCE [LARGE SCALE GENOMIC DNA]</scope>
    <source>
        <strain evidence="2 3">DSM 16392</strain>
    </source>
</reference>
<dbReference type="SUPFAM" id="SSF51658">
    <property type="entry name" value="Xylose isomerase-like"/>
    <property type="match status" value="1"/>
</dbReference>
<accession>A0A1I4FQI6</accession>
<dbReference type="InterPro" id="IPR050312">
    <property type="entry name" value="IolE/XylAMocC-like"/>
</dbReference>
<sequence>MDFSLQLYSARNAQPLTEVLSGLAKMGYTQVEGFGGVYEDPNALRQMLDANGLSMPSGHFGIDELEADTARYIELAKYLGITHIFAPFLAPSERPQTEADWISFAHRLAQVGTKVQAAGLSFGWHNHDFEFQCEYNGRTPMEIILTEAPEIDWEADIAWIIRGGHDPISWIERYGSRITAVHVKDIAATGECADEDGWADVGFGIVQWGQILSDLQEKSRACVYVMEHDNPSDFARFAQRSLNSLKMLEGV</sequence>
<protein>
    <submittedName>
        <fullName evidence="2">Sugar phosphate isomerase/epimerase</fullName>
    </submittedName>
</protein>
<feature type="domain" description="Xylose isomerase-like TIM barrel" evidence="1">
    <location>
        <begin position="23"/>
        <end position="232"/>
    </location>
</feature>
<dbReference type="Proteomes" id="UP000199598">
    <property type="component" value="Unassembled WGS sequence"/>
</dbReference>
<evidence type="ECO:0000313" key="2">
    <source>
        <dbReference type="EMBL" id="SFL20092.1"/>
    </source>
</evidence>
<dbReference type="RefSeq" id="WP_093524083.1">
    <property type="nucleotide sequence ID" value="NZ_FOSK01000021.1"/>
</dbReference>
<keyword evidence="3" id="KW-1185">Reference proteome</keyword>
<comment type="caution">
    <text evidence="2">The sequence shown here is derived from an EMBL/GenBank/DDBJ whole genome shotgun (WGS) entry which is preliminary data.</text>
</comment>
<dbReference type="InterPro" id="IPR013022">
    <property type="entry name" value="Xyl_isomerase-like_TIM-brl"/>
</dbReference>
<evidence type="ECO:0000259" key="1">
    <source>
        <dbReference type="Pfam" id="PF01261"/>
    </source>
</evidence>
<keyword evidence="2" id="KW-0413">Isomerase</keyword>
<dbReference type="InterPro" id="IPR036237">
    <property type="entry name" value="Xyl_isomerase-like_sf"/>
</dbReference>